<accession>A0A811R5J7</accession>
<dbReference type="EMBL" id="CAJGYO010000013">
    <property type="protein sequence ID" value="CAD6265331.1"/>
    <property type="molecule type" value="Genomic_DNA"/>
</dbReference>
<dbReference type="Pfam" id="PF01399">
    <property type="entry name" value="PCI"/>
    <property type="match status" value="1"/>
</dbReference>
<dbReference type="GO" id="GO:0031369">
    <property type="term" value="F:translation initiation factor binding"/>
    <property type="evidence" value="ECO:0007669"/>
    <property type="project" value="InterPro"/>
</dbReference>
<dbReference type="GO" id="GO:0005852">
    <property type="term" value="C:eukaryotic translation initiation factor 3 complex"/>
    <property type="evidence" value="ECO:0007669"/>
    <property type="project" value="InterPro"/>
</dbReference>
<reference evidence="2" key="1">
    <citation type="submission" date="2020-10" db="EMBL/GenBank/DDBJ databases">
        <authorList>
            <person name="Han B."/>
            <person name="Lu T."/>
            <person name="Zhao Q."/>
            <person name="Huang X."/>
            <person name="Zhao Y."/>
        </authorList>
    </citation>
    <scope>NUCLEOTIDE SEQUENCE</scope>
</reference>
<dbReference type="GO" id="GO:0003723">
    <property type="term" value="F:RNA binding"/>
    <property type="evidence" value="ECO:0007669"/>
    <property type="project" value="InterPro"/>
</dbReference>
<dbReference type="PANTHER" id="PTHR13937:SF5">
    <property type="entry name" value="EUKARYOTIC TRANSLATION INITIATION FACTOR 3 SUBUNIT C"/>
    <property type="match status" value="1"/>
</dbReference>
<dbReference type="PANTHER" id="PTHR13937">
    <property type="entry name" value="EUKARYOTIC TRANSLATION INITATION FACTOR 3, SUBUNIT 8 EIF3S8 -RELATED"/>
    <property type="match status" value="1"/>
</dbReference>
<dbReference type="InterPro" id="IPR027516">
    <property type="entry name" value="EIF3C"/>
</dbReference>
<dbReference type="PROSITE" id="PS50250">
    <property type="entry name" value="PCI"/>
    <property type="match status" value="1"/>
</dbReference>
<evidence type="ECO:0000259" key="1">
    <source>
        <dbReference type="PROSITE" id="PS50250"/>
    </source>
</evidence>
<dbReference type="AlphaFoldDB" id="A0A811R5J7"/>
<protein>
    <recommendedName>
        <fullName evidence="1">PCI domain-containing protein</fullName>
    </recommendedName>
</protein>
<dbReference type="InterPro" id="IPR036390">
    <property type="entry name" value="WH_DNA-bd_sf"/>
</dbReference>
<organism evidence="2 3">
    <name type="scientific">Miscanthus lutarioriparius</name>
    <dbReference type="NCBI Taxonomy" id="422564"/>
    <lineage>
        <taxon>Eukaryota</taxon>
        <taxon>Viridiplantae</taxon>
        <taxon>Streptophyta</taxon>
        <taxon>Embryophyta</taxon>
        <taxon>Tracheophyta</taxon>
        <taxon>Spermatophyta</taxon>
        <taxon>Magnoliopsida</taxon>
        <taxon>Liliopsida</taxon>
        <taxon>Poales</taxon>
        <taxon>Poaceae</taxon>
        <taxon>PACMAD clade</taxon>
        <taxon>Panicoideae</taxon>
        <taxon>Andropogonodae</taxon>
        <taxon>Andropogoneae</taxon>
        <taxon>Saccharinae</taxon>
        <taxon>Miscanthus</taxon>
    </lineage>
</organism>
<keyword evidence="3" id="KW-1185">Reference proteome</keyword>
<dbReference type="Proteomes" id="UP000604825">
    <property type="component" value="Unassembled WGS sequence"/>
</dbReference>
<sequence>MAASPYGNRKPVNKTFRGLLEFSERMTFVGPPENVRGHVMAAARALKKGDYQKAFDVISSLEIWKLWRNMEHVLDLLKLKIKEAALKTYLISYSSCYGSLSLDKLSVMFDLTESHTQNIVSKMMIQEELHARWDQPTRSIVFQNAEQTRLQRLLYQMADNVSFIAERNEMDMAVNLGRKCRDARLIVRTLQN</sequence>
<dbReference type="InterPro" id="IPR036388">
    <property type="entry name" value="WH-like_DNA-bd_sf"/>
</dbReference>
<gene>
    <name evidence="2" type="ORF">NCGR_LOCUS48636</name>
</gene>
<comment type="caution">
    <text evidence="2">The sequence shown here is derived from an EMBL/GenBank/DDBJ whole genome shotgun (WGS) entry which is preliminary data.</text>
</comment>
<dbReference type="SUPFAM" id="SSF46785">
    <property type="entry name" value="Winged helix' DNA-binding domain"/>
    <property type="match status" value="1"/>
</dbReference>
<evidence type="ECO:0000313" key="3">
    <source>
        <dbReference type="Proteomes" id="UP000604825"/>
    </source>
</evidence>
<dbReference type="GO" id="GO:0003743">
    <property type="term" value="F:translation initiation factor activity"/>
    <property type="evidence" value="ECO:0007669"/>
    <property type="project" value="InterPro"/>
</dbReference>
<dbReference type="Gene3D" id="1.10.10.10">
    <property type="entry name" value="Winged helix-like DNA-binding domain superfamily/Winged helix DNA-binding domain"/>
    <property type="match status" value="1"/>
</dbReference>
<name>A0A811R5J7_9POAL</name>
<dbReference type="SMART" id="SM00088">
    <property type="entry name" value="PINT"/>
    <property type="match status" value="1"/>
</dbReference>
<evidence type="ECO:0000313" key="2">
    <source>
        <dbReference type="EMBL" id="CAD6265331.1"/>
    </source>
</evidence>
<feature type="domain" description="PCI" evidence="1">
    <location>
        <begin position="1"/>
        <end position="147"/>
    </location>
</feature>
<proteinExistence type="predicted"/>
<dbReference type="InterPro" id="IPR000717">
    <property type="entry name" value="PCI_dom"/>
</dbReference>
<dbReference type="OrthoDB" id="1936027at2759"/>